<evidence type="ECO:0000313" key="2">
    <source>
        <dbReference type="EMBL" id="MFC4159239.1"/>
    </source>
</evidence>
<dbReference type="PANTHER" id="PTHR33525:SF6">
    <property type="entry name" value="HDOD DOMAIN-CONTAINING PROTEIN"/>
    <property type="match status" value="1"/>
</dbReference>
<proteinExistence type="predicted"/>
<keyword evidence="3" id="KW-1185">Reference proteome</keyword>
<reference evidence="3" key="1">
    <citation type="journal article" date="2019" name="Int. J. Syst. Evol. Microbiol.">
        <title>The Global Catalogue of Microorganisms (GCM) 10K type strain sequencing project: providing services to taxonomists for standard genome sequencing and annotation.</title>
        <authorList>
            <consortium name="The Broad Institute Genomics Platform"/>
            <consortium name="The Broad Institute Genome Sequencing Center for Infectious Disease"/>
            <person name="Wu L."/>
            <person name="Ma J."/>
        </authorList>
    </citation>
    <scope>NUCLEOTIDE SEQUENCE [LARGE SCALE GENOMIC DNA]</scope>
    <source>
        <strain evidence="3">LMG 29894</strain>
    </source>
</reference>
<protein>
    <submittedName>
        <fullName evidence="2">HDOD domain-containing protein</fullName>
    </submittedName>
</protein>
<gene>
    <name evidence="2" type="ORF">ACFOW7_07700</name>
</gene>
<sequence length="265" mass="28817">MPASLTDLLEHTNRLVPMPNVVRELLASLNDEDADLHLLARKIARDQIIAARVLRLANSPHYGNQRQIASIDEAVVILGFHTLRTLVIAAGITGAFTPQGFDRVRFWRHSFEVAILARGLARQTGLGADLAFTCGLMHNLGELCVQTFSPETAEMLRRGGAELGFDFPQVGVALARQWHFPDQLAEAIGQQTAPTQGEPPSPLAAVLWLAQHISTSFAAEEDDETIAAALPPPLLALAGLDTTPLDELLKLLRVPEQNYAELMAT</sequence>
<comment type="caution">
    <text evidence="2">The sequence shown here is derived from an EMBL/GenBank/DDBJ whole genome shotgun (WGS) entry which is preliminary data.</text>
</comment>
<dbReference type="InterPro" id="IPR013976">
    <property type="entry name" value="HDOD"/>
</dbReference>
<organism evidence="2 3">
    <name type="scientific">Chitinimonas lacunae</name>
    <dbReference type="NCBI Taxonomy" id="1963018"/>
    <lineage>
        <taxon>Bacteria</taxon>
        <taxon>Pseudomonadati</taxon>
        <taxon>Pseudomonadota</taxon>
        <taxon>Betaproteobacteria</taxon>
        <taxon>Neisseriales</taxon>
        <taxon>Chitinibacteraceae</taxon>
        <taxon>Chitinimonas</taxon>
    </lineage>
</organism>
<dbReference type="EMBL" id="JBHSBU010000001">
    <property type="protein sequence ID" value="MFC4159239.1"/>
    <property type="molecule type" value="Genomic_DNA"/>
</dbReference>
<evidence type="ECO:0000259" key="1">
    <source>
        <dbReference type="PROSITE" id="PS51833"/>
    </source>
</evidence>
<dbReference type="PANTHER" id="PTHR33525">
    <property type="match status" value="1"/>
</dbReference>
<accession>A0ABV8MPI7</accession>
<dbReference type="InterPro" id="IPR052340">
    <property type="entry name" value="RNase_Y/CdgJ"/>
</dbReference>
<evidence type="ECO:0000313" key="3">
    <source>
        <dbReference type="Proteomes" id="UP001595791"/>
    </source>
</evidence>
<name>A0ABV8MPI7_9NEIS</name>
<feature type="domain" description="HDOD" evidence="1">
    <location>
        <begin position="15"/>
        <end position="194"/>
    </location>
</feature>
<dbReference type="Proteomes" id="UP001595791">
    <property type="component" value="Unassembled WGS sequence"/>
</dbReference>
<dbReference type="RefSeq" id="WP_378162786.1">
    <property type="nucleotide sequence ID" value="NZ_JBHSBU010000001.1"/>
</dbReference>
<dbReference type="SUPFAM" id="SSF109604">
    <property type="entry name" value="HD-domain/PDEase-like"/>
    <property type="match status" value="1"/>
</dbReference>
<dbReference type="Pfam" id="PF08668">
    <property type="entry name" value="HDOD"/>
    <property type="match status" value="1"/>
</dbReference>
<dbReference type="PROSITE" id="PS51833">
    <property type="entry name" value="HDOD"/>
    <property type="match status" value="1"/>
</dbReference>
<dbReference type="Gene3D" id="1.10.3210.10">
    <property type="entry name" value="Hypothetical protein af1432"/>
    <property type="match status" value="1"/>
</dbReference>